<sequence length="315" mass="32681">MRAGARLALYGAGVAAAFGAAFGLAGVVVPDSAVAAWEKGASDAHGTASDAAHGEGDATAGHLPGGLSAEQGGLLLSPIEAPAAPGEDGVLSFRVLDPDGQPVTDYTTEHDKDLHLMVVRTDGQGFRHVHPALDDTGTWSLPWAWEQAGAYRVYADFTPADAEDPVTLSRTVTVGGDVVPVETSPQRTDEVDGYTATLTGELTAGTPGDLSIEITRDGEPVTTLEPYLGAFGHLVALREGDLAFLHVHPEGQEPDAGQSGGPEIRFAATAPTAGRYLLYLDFQIDGQVRTAEFVLDAPHADADSAEHDDSPSEGH</sequence>
<accession>A0ABY3RWH4</accession>
<evidence type="ECO:0000313" key="1">
    <source>
        <dbReference type="EMBL" id="UGS27229.1"/>
    </source>
</evidence>
<reference evidence="1 2" key="1">
    <citation type="submission" date="2023-01" db="EMBL/GenBank/DDBJ databases">
        <title>Characterization of estradiol degrading bacteria Microbacterium sp. MZT7 and reveal degrading genes through genome analysis.</title>
        <authorList>
            <person name="Hao P."/>
            <person name="Gao Y."/>
        </authorList>
    </citation>
    <scope>NUCLEOTIDE SEQUENCE [LARGE SCALE GENOMIC DNA]</scope>
    <source>
        <strain evidence="1 2">MZT7</strain>
    </source>
</reference>
<dbReference type="RefSeq" id="WP_231820656.1">
    <property type="nucleotide sequence ID" value="NZ_CP082781.1"/>
</dbReference>
<dbReference type="EMBL" id="CP082781">
    <property type="protein sequence ID" value="UGS27229.1"/>
    <property type="molecule type" value="Genomic_DNA"/>
</dbReference>
<name>A0ABY3RWH4_9MICO</name>
<proteinExistence type="predicted"/>
<gene>
    <name evidence="1" type="ORF">K8F61_03190</name>
</gene>
<evidence type="ECO:0000313" key="2">
    <source>
        <dbReference type="Proteomes" id="UP001199642"/>
    </source>
</evidence>
<keyword evidence="2" id="KW-1185">Reference proteome</keyword>
<dbReference type="Proteomes" id="UP001199642">
    <property type="component" value="Chromosome"/>
</dbReference>
<protein>
    <submittedName>
        <fullName evidence="1">Heavy-metal-associated domain-containing protein</fullName>
    </submittedName>
</protein>
<organism evidence="1 2">
    <name type="scientific">Microbacterium resistens</name>
    <dbReference type="NCBI Taxonomy" id="156977"/>
    <lineage>
        <taxon>Bacteria</taxon>
        <taxon>Bacillati</taxon>
        <taxon>Actinomycetota</taxon>
        <taxon>Actinomycetes</taxon>
        <taxon>Micrococcales</taxon>
        <taxon>Microbacteriaceae</taxon>
        <taxon>Microbacterium</taxon>
    </lineage>
</organism>